<keyword evidence="2" id="KW-1185">Reference proteome</keyword>
<evidence type="ECO:0000313" key="2">
    <source>
        <dbReference type="Proteomes" id="UP000018851"/>
    </source>
</evidence>
<gene>
    <name evidence="1" type="ORF">NX02_21475</name>
</gene>
<evidence type="ECO:0000313" key="1">
    <source>
        <dbReference type="EMBL" id="AHE55927.1"/>
    </source>
</evidence>
<name>W0AH97_9SPHN</name>
<sequence length="76" mass="8337">MFSLLSVYRAPQVTLTAEGHPMFVYAKPCSGEVIMTESGKFDYFFSDDDAPSDEDVAFDGLELPPALVDYISTYGA</sequence>
<dbReference type="EMBL" id="CP006644">
    <property type="protein sequence ID" value="AHE55927.1"/>
    <property type="molecule type" value="Genomic_DNA"/>
</dbReference>
<reference evidence="1 2" key="1">
    <citation type="submission" date="2013-07" db="EMBL/GenBank/DDBJ databases">
        <title>Completed genome of Sphingomonas sanxanigenens NX02.</title>
        <authorList>
            <person name="Ma T."/>
            <person name="Huang H."/>
            <person name="Wu M."/>
            <person name="Li X."/>
            <person name="Li G."/>
        </authorList>
    </citation>
    <scope>NUCLEOTIDE SEQUENCE [LARGE SCALE GENOMIC DNA]</scope>
    <source>
        <strain evidence="1 2">NX02</strain>
    </source>
</reference>
<proteinExistence type="predicted"/>
<dbReference type="AlphaFoldDB" id="W0AH97"/>
<accession>W0AH97</accession>
<dbReference type="HOGENOM" id="CLU_2652616_0_0_5"/>
<dbReference type="Proteomes" id="UP000018851">
    <property type="component" value="Chromosome"/>
</dbReference>
<protein>
    <submittedName>
        <fullName evidence="1">Uncharacterized protein</fullName>
    </submittedName>
</protein>
<organism evidence="1 2">
    <name type="scientific">Sphingomonas sanxanigenens DSM 19645 = NX02</name>
    <dbReference type="NCBI Taxonomy" id="1123269"/>
    <lineage>
        <taxon>Bacteria</taxon>
        <taxon>Pseudomonadati</taxon>
        <taxon>Pseudomonadota</taxon>
        <taxon>Alphaproteobacteria</taxon>
        <taxon>Sphingomonadales</taxon>
        <taxon>Sphingomonadaceae</taxon>
        <taxon>Sphingomonas</taxon>
    </lineage>
</organism>
<dbReference type="STRING" id="1123269.NX02_21475"/>
<dbReference type="PATRIC" id="fig|1123269.5.peg.4202"/>
<dbReference type="KEGG" id="ssan:NX02_21475"/>